<sequence>MYLGEQLISPTDERMRLSAQLGVSGIVIDTRPNFAIQGDDGAWDAGKVAALRRWVEGFGMRLEVMALDVGSVLLDSLRQPDRAQAIVRRLRKDIQAAADGGVDTLKYTVAMVGITRTGVTEGRGGMKCSTFRAADYKAEADARFSYWGVVLPEDGTKGAQSPVEAKGAPETCGQVMASEAGGISEAEGWKAIEYLVGELLPTAEKAGVRLACHPHDPAYPPGGLNGVHHVLGSIGGMRRFIALAPESRSHGFNFCQGTVAEMSPNPTEAVLEAIGAFGPASGINRIFMVHFRNIKGGYLDFREAMPDEGSVDMLKCIAAYRDAGYAGILCPDHVPLSDVDPGRERFFSFCLGYTRGLLQAAGVRS</sequence>
<dbReference type="PANTHER" id="PTHR30387:SF2">
    <property type="entry name" value="MANNONATE DEHYDRATASE"/>
    <property type="match status" value="1"/>
</dbReference>
<keyword evidence="8" id="KW-0408">Iron</keyword>
<evidence type="ECO:0000313" key="12">
    <source>
        <dbReference type="Proteomes" id="UP000233293"/>
    </source>
</evidence>
<evidence type="ECO:0000256" key="7">
    <source>
        <dbReference type="ARBA" id="ARBA00012927"/>
    </source>
</evidence>
<evidence type="ECO:0000256" key="9">
    <source>
        <dbReference type="ARBA" id="ARBA00023211"/>
    </source>
</evidence>
<comment type="cofactor">
    <cofactor evidence="3">
        <name>Fe(2+)</name>
        <dbReference type="ChEBI" id="CHEBI:29033"/>
    </cofactor>
</comment>
<dbReference type="InterPro" id="IPR004628">
    <property type="entry name" value="Man_deHydtase"/>
</dbReference>
<gene>
    <name evidence="11" type="ORF">CWS72_18075</name>
</gene>
<evidence type="ECO:0000256" key="4">
    <source>
        <dbReference type="ARBA" id="ARBA00002713"/>
    </source>
</evidence>
<dbReference type="PANTHER" id="PTHR30387">
    <property type="entry name" value="MANNONATE DEHYDRATASE"/>
    <property type="match status" value="1"/>
</dbReference>
<reference evidence="12" key="1">
    <citation type="submission" date="2017-12" db="EMBL/GenBank/DDBJ databases">
        <title>Draft genome sequence of Telmatospirillum siberiense 26-4b1T, an acidotolerant peatland alphaproteobacterium potentially involved in sulfur cycling.</title>
        <authorList>
            <person name="Hausmann B."/>
            <person name="Pjevac P."/>
            <person name="Schreck K."/>
            <person name="Herbold C.W."/>
            <person name="Daims H."/>
            <person name="Wagner M."/>
            <person name="Pester M."/>
            <person name="Loy A."/>
        </authorList>
    </citation>
    <scope>NUCLEOTIDE SEQUENCE [LARGE SCALE GENOMIC DNA]</scope>
    <source>
        <strain evidence="12">26-4b1</strain>
    </source>
</reference>
<protein>
    <recommendedName>
        <fullName evidence="7">mannonate dehydratase</fullName>
        <ecNumber evidence="7">4.2.1.8</ecNumber>
    </recommendedName>
</protein>
<proteinExistence type="inferred from homology"/>
<dbReference type="SUPFAM" id="SSF51658">
    <property type="entry name" value="Xylose isomerase-like"/>
    <property type="match status" value="1"/>
</dbReference>
<dbReference type="Gene3D" id="3.20.20.150">
    <property type="entry name" value="Divalent-metal-dependent TIM barrel enzymes"/>
    <property type="match status" value="1"/>
</dbReference>
<dbReference type="EMBL" id="PIUM01000023">
    <property type="protein sequence ID" value="PKU23135.1"/>
    <property type="molecule type" value="Genomic_DNA"/>
</dbReference>
<evidence type="ECO:0000256" key="6">
    <source>
        <dbReference type="ARBA" id="ARBA00007389"/>
    </source>
</evidence>
<comment type="catalytic activity">
    <reaction evidence="1">
        <text>D-mannonate = 2-dehydro-3-deoxy-D-gluconate + H2O</text>
        <dbReference type="Rhea" id="RHEA:20097"/>
        <dbReference type="ChEBI" id="CHEBI:15377"/>
        <dbReference type="ChEBI" id="CHEBI:17767"/>
        <dbReference type="ChEBI" id="CHEBI:57990"/>
        <dbReference type="EC" id="4.2.1.8"/>
    </reaction>
</comment>
<keyword evidence="12" id="KW-1185">Reference proteome</keyword>
<evidence type="ECO:0000256" key="5">
    <source>
        <dbReference type="ARBA" id="ARBA00004892"/>
    </source>
</evidence>
<dbReference type="Proteomes" id="UP000233293">
    <property type="component" value="Unassembled WGS sequence"/>
</dbReference>
<dbReference type="OrthoDB" id="9780250at2"/>
<evidence type="ECO:0000256" key="3">
    <source>
        <dbReference type="ARBA" id="ARBA00001954"/>
    </source>
</evidence>
<dbReference type="GO" id="GO:0030145">
    <property type="term" value="F:manganese ion binding"/>
    <property type="evidence" value="ECO:0007669"/>
    <property type="project" value="TreeGrafter"/>
</dbReference>
<evidence type="ECO:0000256" key="10">
    <source>
        <dbReference type="ARBA" id="ARBA00023239"/>
    </source>
</evidence>
<dbReference type="GO" id="GO:0042840">
    <property type="term" value="P:D-glucuronate catabolic process"/>
    <property type="evidence" value="ECO:0007669"/>
    <property type="project" value="TreeGrafter"/>
</dbReference>
<dbReference type="InterPro" id="IPR036237">
    <property type="entry name" value="Xyl_isomerase-like_sf"/>
</dbReference>
<comment type="pathway">
    <text evidence="5">Carbohydrate metabolism; pentose and glucuronate interconversion.</text>
</comment>
<comment type="similarity">
    <text evidence="6">Belongs to the mannonate dehydratase family.</text>
</comment>
<dbReference type="RefSeq" id="WP_101252033.1">
    <property type="nucleotide sequence ID" value="NZ_PIUM01000023.1"/>
</dbReference>
<name>A0A2N3PRW9_9PROT</name>
<evidence type="ECO:0000256" key="1">
    <source>
        <dbReference type="ARBA" id="ARBA00001794"/>
    </source>
</evidence>
<dbReference type="UniPathway" id="UPA00246"/>
<dbReference type="Pfam" id="PF03786">
    <property type="entry name" value="UxuA"/>
    <property type="match status" value="1"/>
</dbReference>
<dbReference type="AlphaFoldDB" id="A0A2N3PRW9"/>
<evidence type="ECO:0000256" key="2">
    <source>
        <dbReference type="ARBA" id="ARBA00001936"/>
    </source>
</evidence>
<organism evidence="11 12">
    <name type="scientific">Telmatospirillum siberiense</name>
    <dbReference type="NCBI Taxonomy" id="382514"/>
    <lineage>
        <taxon>Bacteria</taxon>
        <taxon>Pseudomonadati</taxon>
        <taxon>Pseudomonadota</taxon>
        <taxon>Alphaproteobacteria</taxon>
        <taxon>Rhodospirillales</taxon>
        <taxon>Rhodospirillaceae</taxon>
        <taxon>Telmatospirillum</taxon>
    </lineage>
</organism>
<keyword evidence="9" id="KW-0464">Manganese</keyword>
<comment type="caution">
    <text evidence="11">The sequence shown here is derived from an EMBL/GenBank/DDBJ whole genome shotgun (WGS) entry which is preliminary data.</text>
</comment>
<dbReference type="GO" id="GO:0008927">
    <property type="term" value="F:mannonate dehydratase activity"/>
    <property type="evidence" value="ECO:0007669"/>
    <property type="project" value="UniProtKB-EC"/>
</dbReference>
<dbReference type="EC" id="4.2.1.8" evidence="7"/>
<evidence type="ECO:0000313" key="11">
    <source>
        <dbReference type="EMBL" id="PKU23135.1"/>
    </source>
</evidence>
<evidence type="ECO:0000256" key="8">
    <source>
        <dbReference type="ARBA" id="ARBA00023004"/>
    </source>
</evidence>
<keyword evidence="10" id="KW-0456">Lyase</keyword>
<accession>A0A2N3PRW9</accession>
<comment type="cofactor">
    <cofactor evidence="2">
        <name>Mn(2+)</name>
        <dbReference type="ChEBI" id="CHEBI:29035"/>
    </cofactor>
</comment>
<comment type="function">
    <text evidence="4">Catalyzes the dehydration of D-mannonate.</text>
</comment>
<dbReference type="GO" id="GO:0008198">
    <property type="term" value="F:ferrous iron binding"/>
    <property type="evidence" value="ECO:0007669"/>
    <property type="project" value="TreeGrafter"/>
</dbReference>